<dbReference type="GO" id="GO:0005886">
    <property type="term" value="C:plasma membrane"/>
    <property type="evidence" value="ECO:0007669"/>
    <property type="project" value="TreeGrafter"/>
</dbReference>
<keyword evidence="7" id="KW-0238">DNA-binding</keyword>
<dbReference type="SMART" id="SM00760">
    <property type="entry name" value="Bac_DnaA_C"/>
    <property type="match status" value="1"/>
</dbReference>
<dbReference type="InterPro" id="IPR003593">
    <property type="entry name" value="AAA+_ATPase"/>
</dbReference>
<dbReference type="PANTHER" id="PTHR30050">
    <property type="entry name" value="CHROMOSOMAL REPLICATION INITIATOR PROTEIN DNAA"/>
    <property type="match status" value="1"/>
</dbReference>
<dbReference type="Pfam" id="PF08299">
    <property type="entry name" value="Bac_DnaA_C"/>
    <property type="match status" value="1"/>
</dbReference>
<dbReference type="Pfam" id="PF00308">
    <property type="entry name" value="Bac_DnaA"/>
    <property type="match status" value="1"/>
</dbReference>
<evidence type="ECO:0000256" key="2">
    <source>
        <dbReference type="ARBA" id="ARBA00022490"/>
    </source>
</evidence>
<dbReference type="Gene3D" id="1.10.8.60">
    <property type="match status" value="1"/>
</dbReference>
<dbReference type="NCBIfam" id="TIGR00362">
    <property type="entry name" value="DnaA"/>
    <property type="match status" value="1"/>
</dbReference>
<dbReference type="InterPro" id="IPR010921">
    <property type="entry name" value="Trp_repressor/repl_initiator"/>
</dbReference>
<dbReference type="CDD" id="cd06571">
    <property type="entry name" value="Bac_DnaA_C"/>
    <property type="match status" value="1"/>
</dbReference>
<evidence type="ECO:0000256" key="1">
    <source>
        <dbReference type="ARBA" id="ARBA00006583"/>
    </source>
</evidence>
<evidence type="ECO:0000256" key="7">
    <source>
        <dbReference type="ARBA" id="ARBA00023125"/>
    </source>
</evidence>
<dbReference type="PRINTS" id="PR00051">
    <property type="entry name" value="DNAA"/>
</dbReference>
<evidence type="ECO:0000259" key="9">
    <source>
        <dbReference type="SMART" id="SM00760"/>
    </source>
</evidence>
<protein>
    <submittedName>
        <fullName evidence="10">Chromosomal replication initiator protein DnaA</fullName>
    </submittedName>
</protein>
<dbReference type="InterPro" id="IPR020591">
    <property type="entry name" value="Chromosome_initiator_DnaA-like"/>
</dbReference>
<dbReference type="Gene3D" id="3.30.300.180">
    <property type="match status" value="1"/>
</dbReference>
<dbReference type="PROSITE" id="PS01008">
    <property type="entry name" value="DNAA"/>
    <property type="match status" value="1"/>
</dbReference>
<reference evidence="10" key="1">
    <citation type="submission" date="2018-06" db="EMBL/GenBank/DDBJ databases">
        <authorList>
            <person name="Zhirakovskaya E."/>
        </authorList>
    </citation>
    <scope>NUCLEOTIDE SEQUENCE</scope>
</reference>
<dbReference type="InterPro" id="IPR027417">
    <property type="entry name" value="P-loop_NTPase"/>
</dbReference>
<dbReference type="SUPFAM" id="SSF52540">
    <property type="entry name" value="P-loop containing nucleoside triphosphate hydrolases"/>
    <property type="match status" value="1"/>
</dbReference>
<sequence length="451" mass="51502">MATSFGQKVGMLSVQLWNFCKSELRKKLNPHNYDSWIDPITFVSINNESITLSVPSTFYIDWIQEHYKKQMEEIFKEKALQPVGINFTVTSKPSKDSSKKKNNSTARKAVKAKSYLDDKFTFDNFVVGKSNEFCNACCMAVAANIGRVYNPLFIYGGVGLGKTHLLQAIGHAVLKKNKNANILYLTSEKFVNSLINSLQHGAMPGFRQKYRNLDVLLVDDIQFIAGKERTQEEFFHTFNSLFELKKQIVITSDKFPKDMKNLEERLRSRFAWGLIADIQPPELEIKIAILKKIAKRNNIHLDEEVAAFLAEKIKSNIRELEGCLIRVMAYASLTGRKIDIDFAAETLKGIYDDAVKTVDIRQIQKAVCDFYGIKLSEIKSKSRSKNIALPRHVASYLCREYTNSSLPEIGRSFGGRDHTTVMHSVARMKHEIEVNTQIYNEINEIKRTMDL</sequence>
<dbReference type="GO" id="GO:0006270">
    <property type="term" value="P:DNA replication initiation"/>
    <property type="evidence" value="ECO:0007669"/>
    <property type="project" value="InterPro"/>
</dbReference>
<keyword evidence="4" id="KW-0547">Nucleotide-binding</keyword>
<dbReference type="Pfam" id="PF11638">
    <property type="entry name" value="DnaA_N"/>
    <property type="match status" value="1"/>
</dbReference>
<name>A0A3B1CMD4_9ZZZZ</name>
<dbReference type="InterPro" id="IPR013317">
    <property type="entry name" value="DnaA_dom"/>
</dbReference>
<dbReference type="Gene3D" id="3.40.50.300">
    <property type="entry name" value="P-loop containing nucleotide triphosphate hydrolases"/>
    <property type="match status" value="1"/>
</dbReference>
<evidence type="ECO:0000259" key="8">
    <source>
        <dbReference type="SMART" id="SM00382"/>
    </source>
</evidence>
<feature type="domain" description="Chromosomal replication initiator DnaA C-terminal" evidence="9">
    <location>
        <begin position="359"/>
        <end position="428"/>
    </location>
</feature>
<dbReference type="GO" id="GO:0008289">
    <property type="term" value="F:lipid binding"/>
    <property type="evidence" value="ECO:0007669"/>
    <property type="project" value="UniProtKB-KW"/>
</dbReference>
<dbReference type="CDD" id="cd00009">
    <property type="entry name" value="AAA"/>
    <property type="match status" value="1"/>
</dbReference>
<dbReference type="EMBL" id="UOGA01000253">
    <property type="protein sequence ID" value="VAX23790.1"/>
    <property type="molecule type" value="Genomic_DNA"/>
</dbReference>
<keyword evidence="6" id="KW-0446">Lipid-binding</keyword>
<organism evidence="10">
    <name type="scientific">hydrothermal vent metagenome</name>
    <dbReference type="NCBI Taxonomy" id="652676"/>
    <lineage>
        <taxon>unclassified sequences</taxon>
        <taxon>metagenomes</taxon>
        <taxon>ecological metagenomes</taxon>
    </lineage>
</organism>
<evidence type="ECO:0000256" key="3">
    <source>
        <dbReference type="ARBA" id="ARBA00022705"/>
    </source>
</evidence>
<dbReference type="PANTHER" id="PTHR30050:SF2">
    <property type="entry name" value="CHROMOSOMAL REPLICATION INITIATOR PROTEIN DNAA"/>
    <property type="match status" value="1"/>
</dbReference>
<accession>A0A3B1CMD4</accession>
<keyword evidence="5" id="KW-0067">ATP-binding</keyword>
<dbReference type="HAMAP" id="MF_00377">
    <property type="entry name" value="DnaA_bact"/>
    <property type="match status" value="1"/>
</dbReference>
<dbReference type="InterPro" id="IPR013159">
    <property type="entry name" value="DnaA_C"/>
</dbReference>
<dbReference type="GO" id="GO:0003688">
    <property type="term" value="F:DNA replication origin binding"/>
    <property type="evidence" value="ECO:0007669"/>
    <property type="project" value="InterPro"/>
</dbReference>
<dbReference type="InterPro" id="IPR038454">
    <property type="entry name" value="DnaA_N_sf"/>
</dbReference>
<dbReference type="SMART" id="SM00382">
    <property type="entry name" value="AAA"/>
    <property type="match status" value="1"/>
</dbReference>
<feature type="domain" description="AAA+ ATPase" evidence="8">
    <location>
        <begin position="148"/>
        <end position="276"/>
    </location>
</feature>
<dbReference type="SUPFAM" id="SSF48295">
    <property type="entry name" value="TrpR-like"/>
    <property type="match status" value="1"/>
</dbReference>
<comment type="similarity">
    <text evidence="1">Belongs to the DnaA family.</text>
</comment>
<dbReference type="GO" id="GO:0006275">
    <property type="term" value="P:regulation of DNA replication"/>
    <property type="evidence" value="ECO:0007669"/>
    <property type="project" value="InterPro"/>
</dbReference>
<dbReference type="GO" id="GO:0005524">
    <property type="term" value="F:ATP binding"/>
    <property type="evidence" value="ECO:0007669"/>
    <property type="project" value="UniProtKB-KW"/>
</dbReference>
<evidence type="ECO:0000256" key="5">
    <source>
        <dbReference type="ARBA" id="ARBA00022840"/>
    </source>
</evidence>
<dbReference type="InterPro" id="IPR024633">
    <property type="entry name" value="DnaA_N_dom"/>
</dbReference>
<evidence type="ECO:0000313" key="10">
    <source>
        <dbReference type="EMBL" id="VAX23790.1"/>
    </source>
</evidence>
<dbReference type="FunFam" id="3.40.50.300:FF:000668">
    <property type="entry name" value="Chromosomal replication initiator protein DnaA"/>
    <property type="match status" value="1"/>
</dbReference>
<keyword evidence="2" id="KW-0963">Cytoplasm</keyword>
<evidence type="ECO:0000256" key="4">
    <source>
        <dbReference type="ARBA" id="ARBA00022741"/>
    </source>
</evidence>
<dbReference type="InterPro" id="IPR001957">
    <property type="entry name" value="Chromosome_initiator_DnaA"/>
</dbReference>
<dbReference type="FunFam" id="1.10.8.60:FF:000003">
    <property type="entry name" value="Chromosomal replication initiator protein DnaA"/>
    <property type="match status" value="1"/>
</dbReference>
<keyword evidence="3" id="KW-0235">DNA replication</keyword>
<dbReference type="InterPro" id="IPR018312">
    <property type="entry name" value="Chromosome_initiator_DnaA_CS"/>
</dbReference>
<gene>
    <name evidence="10" type="ORF">MNBD_NITROSPINAE04-1737</name>
</gene>
<evidence type="ECO:0000256" key="6">
    <source>
        <dbReference type="ARBA" id="ARBA00023121"/>
    </source>
</evidence>
<dbReference type="AlphaFoldDB" id="A0A3B1CMD4"/>
<dbReference type="Gene3D" id="1.10.1750.10">
    <property type="match status" value="1"/>
</dbReference>
<proteinExistence type="inferred from homology"/>